<accession>A0A0H5BA25</accession>
<sequence>MLFRLLLAAAFAGFASAAVAAPPEYRDVDRLIDRAVGLPSLPTAPPADLTAPEPAAAPAAPPLAIEVTSARPAPDKAMVPGAPRPLRIAVANRGTAPQARVKVVVRVEGARIEPGPGWRLDGTVALAEIATLAPGARTTLALTVRSAEVPAGVAAAGRALVDARAEGQPPAATEFAWTIRDCPGAYRAALLEVRAGALAEMRAALAEMRKGDPALPQGLRFLPPREAIRGAAGDPARLAAAIAGRRGGDPELSRSPLDYTAERIILELDHYMNQRAVPTLCTGASVVVNAYRKAFTPVENRLALIRTQAAKARVAEGDAAGDLAARARRAAVDAGLVAADAPEAASPLATLAAARAALSPDSRPDPAAAAALSAIEVEAWLTVAEAGASRVSRAFAATLDGILAAHDASCTCAP</sequence>
<reference evidence="3" key="2">
    <citation type="submission" date="2015-11" db="EMBL/GenBank/DDBJ databases">
        <authorList>
            <person name="Zhang Y."/>
            <person name="Guo Z."/>
        </authorList>
    </citation>
    <scope>NUCLEOTIDE SEQUENCE</scope>
    <source>
        <strain evidence="3">1</strain>
    </source>
</reference>
<organism evidence="3 4">
    <name type="scientific">Blastochloris viridis</name>
    <name type="common">Rhodopseudomonas viridis</name>
    <dbReference type="NCBI Taxonomy" id="1079"/>
    <lineage>
        <taxon>Bacteria</taxon>
        <taxon>Pseudomonadati</taxon>
        <taxon>Pseudomonadota</taxon>
        <taxon>Alphaproteobacteria</taxon>
        <taxon>Hyphomicrobiales</taxon>
        <taxon>Blastochloridaceae</taxon>
        <taxon>Blastochloris</taxon>
    </lineage>
</organism>
<dbReference type="KEGG" id="bvr:BVIR_3156"/>
<dbReference type="EMBL" id="LN907867">
    <property type="protein sequence ID" value="CUU43576.1"/>
    <property type="molecule type" value="Genomic_DNA"/>
</dbReference>
<evidence type="ECO:0000313" key="4">
    <source>
        <dbReference type="Proteomes" id="UP000065734"/>
    </source>
</evidence>
<evidence type="ECO:0000313" key="2">
    <source>
        <dbReference type="EMBL" id="BAR99107.1"/>
    </source>
</evidence>
<protein>
    <submittedName>
        <fullName evidence="2">TolA protein</fullName>
    </submittedName>
</protein>
<reference evidence="4" key="3">
    <citation type="journal article" date="2016" name="Genome Announc.">
        <title>Revised genome sequence of the purple photosynthetic bacterium Blastochloris viridis.</title>
        <authorList>
            <person name="Liu L.N."/>
            <person name="Faulkner M."/>
            <person name="Liu X."/>
            <person name="Huang F."/>
            <person name="Darby A.C."/>
            <person name="Hall N."/>
        </authorList>
    </citation>
    <scope>NUCLEOTIDE SEQUENCE [LARGE SCALE GENOMIC DNA]</scope>
    <source>
        <strain evidence="4">ATCC 19567 / DSM 133 / F</strain>
    </source>
</reference>
<dbReference type="Proteomes" id="UP000065734">
    <property type="component" value="Chromosome I"/>
</dbReference>
<reference evidence="2" key="1">
    <citation type="journal article" date="2015" name="Genome Announc.">
        <title>Complete Genome Sequence of the Bacteriochlorophyll b-Producing Photosynthetic Bacterium Blastochloris viridis.</title>
        <authorList>
            <person name="Tsukatani Y."/>
            <person name="Hirose Y."/>
            <person name="Harada J."/>
            <person name="Misawa N."/>
            <person name="Mori K."/>
            <person name="Inoue K."/>
            <person name="Tamiaki H."/>
        </authorList>
    </citation>
    <scope>NUCLEOTIDE SEQUENCE [LARGE SCALE GENOMIC DNA]</scope>
    <source>
        <strain evidence="2">DSM 133</strain>
    </source>
</reference>
<evidence type="ECO:0000313" key="3">
    <source>
        <dbReference type="EMBL" id="CUU43576.1"/>
    </source>
</evidence>
<keyword evidence="4" id="KW-1185">Reference proteome</keyword>
<evidence type="ECO:0000256" key="1">
    <source>
        <dbReference type="SAM" id="SignalP"/>
    </source>
</evidence>
<feature type="signal peptide" evidence="1">
    <location>
        <begin position="1"/>
        <end position="20"/>
    </location>
</feature>
<dbReference type="RefSeq" id="WP_055038421.1">
    <property type="nucleotide sequence ID" value="NZ_AP014854.2"/>
</dbReference>
<dbReference type="OrthoDB" id="9823202at2"/>
<dbReference type="AlphaFoldDB" id="A0A0H5BA25"/>
<gene>
    <name evidence="2" type="ORF">BV133_1514</name>
    <name evidence="3" type="ORF">BVIRIDIS_26000</name>
</gene>
<proteinExistence type="predicted"/>
<dbReference type="EMBL" id="AP014854">
    <property type="protein sequence ID" value="BAR99107.1"/>
    <property type="molecule type" value="Genomic_DNA"/>
</dbReference>
<feature type="chain" id="PRO_5014229060" evidence="1">
    <location>
        <begin position="21"/>
        <end position="414"/>
    </location>
</feature>
<name>A0A0H5BA25_BLAVI</name>
<keyword evidence="1" id="KW-0732">Signal</keyword>